<dbReference type="GO" id="GO:0005680">
    <property type="term" value="C:anaphase-promoting complex"/>
    <property type="evidence" value="ECO:0007669"/>
    <property type="project" value="InterPro"/>
</dbReference>
<dbReference type="GO" id="GO:0051301">
    <property type="term" value="P:cell division"/>
    <property type="evidence" value="ECO:0007669"/>
    <property type="project" value="UniProtKB-KW"/>
</dbReference>
<feature type="compositionally biased region" description="Low complexity" evidence="6">
    <location>
        <begin position="555"/>
        <end position="573"/>
    </location>
</feature>
<dbReference type="Pfam" id="PF18122">
    <property type="entry name" value="APC1_C"/>
    <property type="match status" value="1"/>
</dbReference>
<dbReference type="InterPro" id="IPR011989">
    <property type="entry name" value="ARM-like"/>
</dbReference>
<evidence type="ECO:0000256" key="5">
    <source>
        <dbReference type="ARBA" id="ARBA00023306"/>
    </source>
</evidence>
<dbReference type="PANTHER" id="PTHR12827:SF3">
    <property type="entry name" value="ANAPHASE-PROMOTING COMPLEX SUBUNIT 1"/>
    <property type="match status" value="1"/>
</dbReference>
<keyword evidence="3" id="KW-0677">Repeat</keyword>
<dbReference type="Pfam" id="PF12859">
    <property type="entry name" value="ANAPC1"/>
    <property type="match status" value="1"/>
</dbReference>
<dbReference type="InterPro" id="IPR024990">
    <property type="entry name" value="Apc1"/>
</dbReference>
<keyword evidence="5" id="KW-0131">Cell cycle</keyword>
<dbReference type="InterPro" id="IPR041221">
    <property type="entry name" value="APC1_C"/>
</dbReference>
<dbReference type="EMBL" id="MU167564">
    <property type="protein sequence ID" value="KAG0139551.1"/>
    <property type="molecule type" value="Genomic_DNA"/>
</dbReference>
<dbReference type="Proteomes" id="UP000886653">
    <property type="component" value="Unassembled WGS sequence"/>
</dbReference>
<evidence type="ECO:0000256" key="4">
    <source>
        <dbReference type="ARBA" id="ARBA00022776"/>
    </source>
</evidence>
<organism evidence="10 11">
    <name type="scientific">Cronartium quercuum f. sp. fusiforme G11</name>
    <dbReference type="NCBI Taxonomy" id="708437"/>
    <lineage>
        <taxon>Eukaryota</taxon>
        <taxon>Fungi</taxon>
        <taxon>Dikarya</taxon>
        <taxon>Basidiomycota</taxon>
        <taxon>Pucciniomycotina</taxon>
        <taxon>Pucciniomycetes</taxon>
        <taxon>Pucciniales</taxon>
        <taxon>Coleosporiaceae</taxon>
        <taxon>Cronartium</taxon>
    </lineage>
</organism>
<name>A0A9P6T5D1_9BASI</name>
<comment type="caution">
    <text evidence="10">The sequence shown here is derived from an EMBL/GenBank/DDBJ whole genome shotgun (WGS) entry which is preliminary data.</text>
</comment>
<gene>
    <name evidence="10" type="ORF">CROQUDRAFT_101374</name>
</gene>
<dbReference type="OrthoDB" id="26401at2759"/>
<feature type="compositionally biased region" description="Basic residues" evidence="6">
    <location>
        <begin position="462"/>
        <end position="472"/>
    </location>
</feature>
<proteinExistence type="inferred from homology"/>
<feature type="region of interest" description="Disordered" evidence="6">
    <location>
        <begin position="423"/>
        <end position="503"/>
    </location>
</feature>
<evidence type="ECO:0000256" key="6">
    <source>
        <dbReference type="SAM" id="MobiDB-lite"/>
    </source>
</evidence>
<keyword evidence="2" id="KW-0132">Cell division</keyword>
<dbReference type="PANTHER" id="PTHR12827">
    <property type="entry name" value="MEIOTIC CHECKPOINT REGULATOR TSG24 FAMILY MEMBER"/>
    <property type="match status" value="1"/>
</dbReference>
<sequence length="2124" mass="232961">MTILSPGLLFFSSNLNHEQPSDSPPTPILPQPPNPFSCLAALRALDKNLTQPSFFGDPTPSSTLSAGLSRLVVRHHPEEDPHEPREELVWKASQLIWSKGTIIYRKFDFADSAIPPTGSSNQNHIIQALFAYFDHPSSPPPPPQHASNNDASSLPQCSTAQGFEAWSDNRTSKPSTRSTLSPIRALCVLLLDVLKIYFPTGEEYTIAVPFPIARLWPLERGILATKKPIAVQPTPFIPRQPPSPPSLRRRGTTKRTWAAPPDPLVDSMITENETRWWSSLAGFELPDEQDCSVSEADHEEAQLRRYWAERHEVESSMLWTLSDPCTYFFQPVLTTEKIVLKPAMHQLTDSSRLSFSKATAPLVPLVTPPRKPGCSLSSGTVVFVADPKLEPHHPVCVTASTEGFTIFLCGRLPTNTSDAIIQPIPSSFKSAPPPVLVEMPPPPPPPPRSPTPPAVETTTLPRLRRSPRKLVSTRRNLTGIERDDGQPPDARPPSPSHTRPSTRLASLGHTALRRSISNAHPRHPSGTAVPLPAGPKKRPGTSGGAGVSGRRISNASNSSFTFGGASSTSGLRRTSGRKSFVEQQLELMSGGTTVGPTPMAIDRAAGAGPTSGFEEWFAGVAEAGQAERVDGQLADETLDPEWVIERLQTIEIPGRLTPEELPGIHATIYDLRGSTAYLSICIPSKALVYTFRMTRVTDSIQLESIGAPETGTAIGPVLSSRPKVYDLFKVNGKGMIEIISGDSICIQEFPHPPNAGLVYPADGSMIEFQLAGRMPSSTEDVRAWPLDNLALKVLEALAEAVGTPVFASWLSRFIALQRSAKPMEALSRMLLEVFTGEAQGAKSKPDQPLPRSGRRGLVHALPYLRVDPALRGLSSWRTPTSPNPQTPPASHKPIRPSSPKKKGGKLPLRSTHPDAHSIKTQAMIGLGKVCAELNCSISRSTQLAQLIRLILKLSIHLGWIDWTERLRRMTGGHEQIEPQKPTNGPPEPLMPDLVDHLERMRVGVRSPFEAIFDINPDPPSLFFYGTHQTCPRSQQISSLYRLLFSTEVYAAKEVLLQMDRFGWTRDDLDDIPWTIALPLREALRDCQFGAPTGLPESAYELIDRPDLAIVARDCRSEAEGGKQRKRRNGNKSFHINTEPSPTLRQLCAASSMVEHPTIPISESKTISLMDNPSHMNAASRFSDDMRIIEAARMLNYTNEVVMIVQDTLAELAPPELARQFSNIFSAVSKRTMSLPFGGACFWYRTDPNIAAAVPLIKLDVKVMPMGVVIQPDPAKLEPLAWPRFHAGVAAALSLSVIPGAFDSSQISLDRPEEPDERHAGYLLGLGLNGHLRSISRLQIYRYLEAKHEMTSTGLLLGLAATFLGTGDPRASSIIAAHVPALHPTQSIELQVSPLTQSAGFISFGLLHLGTGNRRLSDGMLRELARTRRVLTDTPEACRETYTLCAGLSYGLVMLGRGTESSTPAHKDLMRTFKSLIHGDGAHPLPGLNPPTSTIDVSVTSPAATLAIALLYLKTGREEAVAMCEIPQTETRLEYIRPDLLLLRTLAKCLIRWDSIEPKMSWVEGLLPKVVMEAVRRAERSLVRIKSEVEMVYWSVVTGAAMGLALKHAGTASAEVHTILLKLYDRLLKAANSPALSVQGKLRRHCLRSCHNVITLGLGIVMAGTGELEVLRRLRIAHANITEVTNFGTHLATHFALGLLFLGGGRFTLSTTNAAIACLVCSIYPIFPSASDDQVHHLQPLRHLWVLAVEPRCVVARDVDRKGELIFLPLKLKLHEPANAQQRPVELSAKLLTAPTLVPELGTIRSVTVESPRYWPLVLDLEHNPAHRAYFVASQTLWVKRKVGHLSYSQDPKGTKSIASRGRGAEEVAACAIDDLGRRSRLVRAAMKAPGPKTERGEISGDLNSLIRGFDLDEQAVGLVDYICARPGITGSGTEVDFSAFVASALLQCLVHDKLELVPVYLDLFCACLGRRGGRELVGLVRFYRENLGGPRRTPGDEEREEETRRLMDADVLEQIERQRGRGLKCWEESDAGMTILEAYLDSDGLRWPRQGTEDGEWVAEWVGVHAVPFPGTLKRLRRMVEEQLRNGVSDVEAVVRGWLGRSALEDRFVDLFVGSVRKGIMGSK</sequence>
<feature type="region of interest" description="Disordered" evidence="6">
    <location>
        <begin position="233"/>
        <end position="263"/>
    </location>
</feature>
<dbReference type="Pfam" id="PF21282">
    <property type="entry name" value="APC1_3rd"/>
    <property type="match status" value="1"/>
</dbReference>
<keyword evidence="11" id="KW-1185">Reference proteome</keyword>
<feature type="compositionally biased region" description="Pro residues" evidence="6">
    <location>
        <begin position="235"/>
        <end position="245"/>
    </location>
</feature>
<feature type="region of interest" description="Disordered" evidence="6">
    <location>
        <begin position="516"/>
        <end position="579"/>
    </location>
</feature>
<comment type="similarity">
    <text evidence="1">Belongs to the APC1 family.</text>
</comment>
<feature type="domain" description="Anaphase-promoting complex subunit 1 N-terminal" evidence="7">
    <location>
        <begin position="79"/>
        <end position="243"/>
    </location>
</feature>
<evidence type="ECO:0000259" key="8">
    <source>
        <dbReference type="Pfam" id="PF18122"/>
    </source>
</evidence>
<dbReference type="InterPro" id="IPR048971">
    <property type="entry name" value="Apc1_3rd"/>
</dbReference>
<evidence type="ECO:0000313" key="10">
    <source>
        <dbReference type="EMBL" id="KAG0139551.1"/>
    </source>
</evidence>
<evidence type="ECO:0000256" key="2">
    <source>
        <dbReference type="ARBA" id="ARBA00022618"/>
    </source>
</evidence>
<feature type="compositionally biased region" description="Pro residues" evidence="6">
    <location>
        <begin position="431"/>
        <end position="453"/>
    </location>
</feature>
<reference evidence="10" key="1">
    <citation type="submission" date="2013-11" db="EMBL/GenBank/DDBJ databases">
        <title>Genome sequence of the fusiform rust pathogen reveals effectors for host alternation and coevolution with pine.</title>
        <authorList>
            <consortium name="DOE Joint Genome Institute"/>
            <person name="Smith K."/>
            <person name="Pendleton A."/>
            <person name="Kubisiak T."/>
            <person name="Anderson C."/>
            <person name="Salamov A."/>
            <person name="Aerts A."/>
            <person name="Riley R."/>
            <person name="Clum A."/>
            <person name="Lindquist E."/>
            <person name="Ence D."/>
            <person name="Campbell M."/>
            <person name="Kronenberg Z."/>
            <person name="Feau N."/>
            <person name="Dhillon B."/>
            <person name="Hamelin R."/>
            <person name="Burleigh J."/>
            <person name="Smith J."/>
            <person name="Yandell M."/>
            <person name="Nelson C."/>
            <person name="Grigoriev I."/>
            <person name="Davis J."/>
        </authorList>
    </citation>
    <scope>NUCLEOTIDE SEQUENCE</scope>
    <source>
        <strain evidence="10">G11</strain>
    </source>
</reference>
<feature type="region of interest" description="Disordered" evidence="6">
    <location>
        <begin position="1118"/>
        <end position="1138"/>
    </location>
</feature>
<dbReference type="GO" id="GO:0060090">
    <property type="term" value="F:molecular adaptor activity"/>
    <property type="evidence" value="ECO:0007669"/>
    <property type="project" value="TreeGrafter"/>
</dbReference>
<dbReference type="InterPro" id="IPR049255">
    <property type="entry name" value="Apc1_N"/>
</dbReference>
<dbReference type="GO" id="GO:0031145">
    <property type="term" value="P:anaphase-promoting complex-dependent catabolic process"/>
    <property type="evidence" value="ECO:0007669"/>
    <property type="project" value="TreeGrafter"/>
</dbReference>
<protein>
    <recommendedName>
        <fullName evidence="12">Anaphase-promoting complex subunit 1</fullName>
    </recommendedName>
</protein>
<feature type="compositionally biased region" description="Basic residues" evidence="6">
    <location>
        <begin position="892"/>
        <end position="904"/>
    </location>
</feature>
<evidence type="ECO:0008006" key="12">
    <source>
        <dbReference type="Google" id="ProtNLM"/>
    </source>
</evidence>
<feature type="domain" description="Anaphase-promoting complex subunit 1 C-terminal" evidence="8">
    <location>
        <begin position="1905"/>
        <end position="2068"/>
    </location>
</feature>
<feature type="domain" description="Anaphase-promoting complex subunit 1 beta-sandwich" evidence="9">
    <location>
        <begin position="1751"/>
        <end position="1840"/>
    </location>
</feature>
<evidence type="ECO:0000259" key="7">
    <source>
        <dbReference type="Pfam" id="PF12859"/>
    </source>
</evidence>
<accession>A0A9P6T5D1</accession>
<feature type="region of interest" description="Disordered" evidence="6">
    <location>
        <begin position="874"/>
        <end position="916"/>
    </location>
</feature>
<evidence type="ECO:0000256" key="1">
    <source>
        <dbReference type="ARBA" id="ARBA00010547"/>
    </source>
</evidence>
<dbReference type="GO" id="GO:0070979">
    <property type="term" value="P:protein K11-linked ubiquitination"/>
    <property type="evidence" value="ECO:0007669"/>
    <property type="project" value="TreeGrafter"/>
</dbReference>
<evidence type="ECO:0000259" key="9">
    <source>
        <dbReference type="Pfam" id="PF21282"/>
    </source>
</evidence>
<evidence type="ECO:0000256" key="3">
    <source>
        <dbReference type="ARBA" id="ARBA00022737"/>
    </source>
</evidence>
<evidence type="ECO:0000313" key="11">
    <source>
        <dbReference type="Proteomes" id="UP000886653"/>
    </source>
</evidence>
<dbReference type="Gene3D" id="1.25.10.10">
    <property type="entry name" value="Leucine-rich Repeat Variant"/>
    <property type="match status" value="2"/>
</dbReference>
<dbReference type="GO" id="GO:0007091">
    <property type="term" value="P:metaphase/anaphase transition of mitotic cell cycle"/>
    <property type="evidence" value="ECO:0007669"/>
    <property type="project" value="TreeGrafter"/>
</dbReference>
<keyword evidence="4" id="KW-0498">Mitosis</keyword>